<keyword evidence="2" id="KW-1185">Reference proteome</keyword>
<evidence type="ECO:0000313" key="1">
    <source>
        <dbReference type="EMBL" id="OCT13382.1"/>
    </source>
</evidence>
<proteinExistence type="predicted"/>
<accession>A0A1C0ZZ17</accession>
<organism evidence="1 2">
    <name type="scientific">Paenibacillus pectinilyticus</name>
    <dbReference type="NCBI Taxonomy" id="512399"/>
    <lineage>
        <taxon>Bacteria</taxon>
        <taxon>Bacillati</taxon>
        <taxon>Bacillota</taxon>
        <taxon>Bacilli</taxon>
        <taxon>Bacillales</taxon>
        <taxon>Paenibacillaceae</taxon>
        <taxon>Paenibacillus</taxon>
    </lineage>
</organism>
<name>A0A1C0ZZ17_9BACL</name>
<dbReference type="EMBL" id="LYPC01000022">
    <property type="protein sequence ID" value="OCT13382.1"/>
    <property type="molecule type" value="Genomic_DNA"/>
</dbReference>
<reference evidence="2" key="1">
    <citation type="submission" date="2016-05" db="EMBL/GenBank/DDBJ databases">
        <title>Paenibacillus oryzae. sp. nov., isolated from the rice root.</title>
        <authorList>
            <person name="Zhang J."/>
            <person name="Zhang X."/>
        </authorList>
    </citation>
    <scope>NUCLEOTIDE SEQUENCE [LARGE SCALE GENOMIC DNA]</scope>
    <source>
        <strain evidence="2">KCTC13222</strain>
    </source>
</reference>
<dbReference type="AlphaFoldDB" id="A0A1C0ZZ17"/>
<sequence length="413" mass="46651">MTWNNFQSLGIKYSWSETEGLLIWTNKDIPPPIQSSPIVQDLTNKRNLGSYTASLTTDTISINNTTINNSTEPYPFLTYHDVTYMPLTWRFVHDLLHLDIKYSDANGLSLIGGQNIMYTIIGDDDSALYLNTAQYSDPAKAILRMDKSNYQLSWESQSDTDNLIQANANHPFGGKPIQLQRVGRDLLFNNIKLYSLTDEDVMEMGSWGAPVQTFTKFDAGDQGVIISINLTLQVAAIGPNYGRTFNFLIRNGLATELEFFHQKIDRVIPNPDGSVWIASDILPSRYGFMAGSARLGLLDQEGHVRMINDQLHESDVITLGISNPALPNPADKDGSLYIILNGISQQDFKEQGTAGLYMLNTNLQTERLSDHLFGQYYLDNQRHIFIKHPNNTIENYVTGEVRTWFDYELAQMK</sequence>
<evidence type="ECO:0000313" key="2">
    <source>
        <dbReference type="Proteomes" id="UP000093309"/>
    </source>
</evidence>
<dbReference type="Proteomes" id="UP000093309">
    <property type="component" value="Unassembled WGS sequence"/>
</dbReference>
<comment type="caution">
    <text evidence="1">The sequence shown here is derived from an EMBL/GenBank/DDBJ whole genome shotgun (WGS) entry which is preliminary data.</text>
</comment>
<gene>
    <name evidence="1" type="ORF">A8709_17360</name>
</gene>
<protein>
    <submittedName>
        <fullName evidence="1">Uncharacterized protein</fullName>
    </submittedName>
</protein>